<dbReference type="SUPFAM" id="SSF56672">
    <property type="entry name" value="DNA/RNA polymerases"/>
    <property type="match status" value="1"/>
</dbReference>
<sequence length="275" mass="31333">MWGKSLNRHRLWSLTWNPGSNPYRMRDPHFPKCLRNAEPLFGYRWSRSATRSHSLPEQLQAALAACLAKGGDPPRGPLGWSWEVVPELLYPKNIYYDTRGCLAYLIHIRDVDAESPSMESTSIVYDPKELFPTDLPGMPPDKDIDFCIDLESGTHPISIPHHQMAPAELRALKAQIKKLLYKGFIHSSASLWGALVLFVTKKDSWSYFAFCYSVLSPEEKDLVGGKREQLAHCRAVSRRSTMPPNNPKHDDAEGWYKMVINYTKGRIAELISDFD</sequence>
<dbReference type="AlphaFoldDB" id="A0AAF0U2I6"/>
<name>A0AAF0U2I6_SOLVR</name>
<evidence type="ECO:0000313" key="1">
    <source>
        <dbReference type="EMBL" id="WMV38078.1"/>
    </source>
</evidence>
<dbReference type="PANTHER" id="PTHR15503:SF45">
    <property type="entry name" value="RNA-DIRECTED DNA POLYMERASE HOMOLOG"/>
    <property type="match status" value="1"/>
</dbReference>
<dbReference type="InterPro" id="IPR032567">
    <property type="entry name" value="RTL1-rel"/>
</dbReference>
<dbReference type="InterPro" id="IPR043502">
    <property type="entry name" value="DNA/RNA_pol_sf"/>
</dbReference>
<keyword evidence="2" id="KW-1185">Reference proteome</keyword>
<organism evidence="1 2">
    <name type="scientific">Solanum verrucosum</name>
    <dbReference type="NCBI Taxonomy" id="315347"/>
    <lineage>
        <taxon>Eukaryota</taxon>
        <taxon>Viridiplantae</taxon>
        <taxon>Streptophyta</taxon>
        <taxon>Embryophyta</taxon>
        <taxon>Tracheophyta</taxon>
        <taxon>Spermatophyta</taxon>
        <taxon>Magnoliopsida</taxon>
        <taxon>eudicotyledons</taxon>
        <taxon>Gunneridae</taxon>
        <taxon>Pentapetalae</taxon>
        <taxon>asterids</taxon>
        <taxon>lamiids</taxon>
        <taxon>Solanales</taxon>
        <taxon>Solanaceae</taxon>
        <taxon>Solanoideae</taxon>
        <taxon>Solaneae</taxon>
        <taxon>Solanum</taxon>
    </lineage>
</organism>
<protein>
    <submittedName>
        <fullName evidence="1">Uncharacterized protein</fullName>
    </submittedName>
</protein>
<reference evidence="1" key="1">
    <citation type="submission" date="2023-08" db="EMBL/GenBank/DDBJ databases">
        <title>A de novo genome assembly of Solanum verrucosum Schlechtendal, a Mexican diploid species geographically isolated from the other diploid A-genome species in potato relatives.</title>
        <authorList>
            <person name="Hosaka K."/>
        </authorList>
    </citation>
    <scope>NUCLEOTIDE SEQUENCE</scope>
    <source>
        <tissue evidence="1">Young leaves</tissue>
    </source>
</reference>
<accession>A0AAF0U2I6</accession>
<evidence type="ECO:0000313" key="2">
    <source>
        <dbReference type="Proteomes" id="UP001234989"/>
    </source>
</evidence>
<dbReference type="EMBL" id="CP133618">
    <property type="protein sequence ID" value="WMV38078.1"/>
    <property type="molecule type" value="Genomic_DNA"/>
</dbReference>
<dbReference type="Gene3D" id="3.10.10.10">
    <property type="entry name" value="HIV Type 1 Reverse Transcriptase, subunit A, domain 1"/>
    <property type="match status" value="1"/>
</dbReference>
<dbReference type="PANTHER" id="PTHR15503">
    <property type="entry name" value="LDOC1 RELATED"/>
    <property type="match status" value="1"/>
</dbReference>
<proteinExistence type="predicted"/>
<gene>
    <name evidence="1" type="ORF">MTR67_031463</name>
</gene>
<dbReference type="Proteomes" id="UP001234989">
    <property type="component" value="Chromosome 7"/>
</dbReference>